<feature type="compositionally biased region" description="Polar residues" evidence="2">
    <location>
        <begin position="1"/>
        <end position="15"/>
    </location>
</feature>
<evidence type="ECO:0000256" key="1">
    <source>
        <dbReference type="SAM" id="Coils"/>
    </source>
</evidence>
<dbReference type="OrthoDB" id="65154at2759"/>
<evidence type="ECO:0000313" key="3">
    <source>
        <dbReference type="EMBL" id="GMI46281.1"/>
    </source>
</evidence>
<feature type="compositionally biased region" description="Basic and acidic residues" evidence="2">
    <location>
        <begin position="731"/>
        <end position="740"/>
    </location>
</feature>
<comment type="caution">
    <text evidence="3">The sequence shown here is derived from an EMBL/GenBank/DDBJ whole genome shotgun (WGS) entry which is preliminary data.</text>
</comment>
<feature type="compositionally biased region" description="Basic and acidic residues" evidence="2">
    <location>
        <begin position="628"/>
        <end position="643"/>
    </location>
</feature>
<feature type="region of interest" description="Disordered" evidence="2">
    <location>
        <begin position="720"/>
        <end position="740"/>
    </location>
</feature>
<keyword evidence="1" id="KW-0175">Coiled coil</keyword>
<feature type="compositionally biased region" description="Basic residues" evidence="2">
    <location>
        <begin position="39"/>
        <end position="53"/>
    </location>
</feature>
<proteinExistence type="predicted"/>
<keyword evidence="4" id="KW-1185">Reference proteome</keyword>
<gene>
    <name evidence="3" type="ORF">TrCOL_g2127</name>
</gene>
<sequence length="857" mass="96402">MSHLQTDLAQHSFSTGMRRPDYSHIDGRALLPDITNKRPNPRKHKGTKKRGPRRSHENNAHSFDKWLNGVLDPKMKERMVRQFGYSFSTSPKNATWKDDGRGSMRKVQSAPDSIQARTHKLFSSLSSACSFETLSYKSTDLRPRLQFGATLLTASSTSTNPIRTPPTVYLFQNVLTFVCNRKIKIYDVGGVPDKDKKTIVLKLLNKGDVVQSSSSPVAIVKRSNSEHNFNQHTLIHDSKELQSELAGILGGAGVSDPMNSAVCIQKYVKPRGNQAWIVRVVFKHKEDTGTEGFSYVINDTDAFVTNSKNPNTCSIVKSASSKSWAEPRQLLDKFVHVSERSLNVRFKMLAGDFVLDRNQKWWFLQVKAFELRDKIHQPVVAPPLDGKAENQDEYPDEDPNEENTLEHDYEELQQLKTNKKIASRCGGEYCHELLRDEDKILYPNEGMLHEIAYKDVLMTRQVQELLEQNNHNFVRMRAASSSTSAINAMLGVNIFSLEQVMMSKISMRDRNRLYDGVSVCRSCHYRYSFNRKLIEEAKLAEEGAKKIRAKEKKTEKELTNRAVVDSRIKGGRGAVSLDDFLQNTKTLLRGGGAEGGSVGGGGVILDVGRSTDHVEDIERVPTRQRTKWKGERVAEEVEERGERGEEEEGEGEVGEDTAHKRMVFEEIEKRKKREEEEEEKIAMKNKAANAEAAVDGYNPTFAIDIDAIMNGMNAEMDSITLGPKEGEGEDGGERKEKRGGLEQVAVPQFRPLSEIVVDDAQFWTSDSYKNDLIAEIREDLTRGLKVLVVVEAVASNTELKSLLHSIFHEDEIKRNCKAVGVVGGGGGHFEYMNVPKVVFNRMDGEVLKASICLHPRL</sequence>
<feature type="region of interest" description="Disordered" evidence="2">
    <location>
        <begin position="628"/>
        <end position="655"/>
    </location>
</feature>
<protein>
    <submittedName>
        <fullName evidence="3">Uncharacterized protein</fullName>
    </submittedName>
</protein>
<evidence type="ECO:0000313" key="4">
    <source>
        <dbReference type="Proteomes" id="UP001165065"/>
    </source>
</evidence>
<dbReference type="AlphaFoldDB" id="A0A9W7GK85"/>
<name>A0A9W7GK85_9STRA</name>
<feature type="compositionally biased region" description="Acidic residues" evidence="2">
    <location>
        <begin position="644"/>
        <end position="655"/>
    </location>
</feature>
<reference evidence="4" key="1">
    <citation type="journal article" date="2023" name="Commun. Biol.">
        <title>Genome analysis of Parmales, the sister group of diatoms, reveals the evolutionary specialization of diatoms from phago-mixotrophs to photoautotrophs.</title>
        <authorList>
            <person name="Ban H."/>
            <person name="Sato S."/>
            <person name="Yoshikawa S."/>
            <person name="Yamada K."/>
            <person name="Nakamura Y."/>
            <person name="Ichinomiya M."/>
            <person name="Sato N."/>
            <person name="Blanc-Mathieu R."/>
            <person name="Endo H."/>
            <person name="Kuwata A."/>
            <person name="Ogata H."/>
        </authorList>
    </citation>
    <scope>NUCLEOTIDE SEQUENCE [LARGE SCALE GENOMIC DNA]</scope>
</reference>
<accession>A0A9W7GK85</accession>
<evidence type="ECO:0000256" key="2">
    <source>
        <dbReference type="SAM" id="MobiDB-lite"/>
    </source>
</evidence>
<feature type="compositionally biased region" description="Acidic residues" evidence="2">
    <location>
        <begin position="391"/>
        <end position="402"/>
    </location>
</feature>
<feature type="region of interest" description="Disordered" evidence="2">
    <location>
        <begin position="380"/>
        <end position="402"/>
    </location>
</feature>
<feature type="compositionally biased region" description="Basic and acidic residues" evidence="2">
    <location>
        <begin position="18"/>
        <end position="27"/>
    </location>
</feature>
<feature type="region of interest" description="Disordered" evidence="2">
    <location>
        <begin position="1"/>
        <end position="60"/>
    </location>
</feature>
<feature type="coiled-coil region" evidence="1">
    <location>
        <begin position="664"/>
        <end position="693"/>
    </location>
</feature>
<dbReference type="Proteomes" id="UP001165065">
    <property type="component" value="Unassembled WGS sequence"/>
</dbReference>
<organism evidence="3 4">
    <name type="scientific">Triparma columacea</name>
    <dbReference type="NCBI Taxonomy" id="722753"/>
    <lineage>
        <taxon>Eukaryota</taxon>
        <taxon>Sar</taxon>
        <taxon>Stramenopiles</taxon>
        <taxon>Ochrophyta</taxon>
        <taxon>Bolidophyceae</taxon>
        <taxon>Parmales</taxon>
        <taxon>Triparmaceae</taxon>
        <taxon>Triparma</taxon>
    </lineage>
</organism>
<dbReference type="EMBL" id="BRYA01000291">
    <property type="protein sequence ID" value="GMI46281.1"/>
    <property type="molecule type" value="Genomic_DNA"/>
</dbReference>